<keyword evidence="9" id="KW-0407">Ion channel</keyword>
<evidence type="ECO:0000256" key="9">
    <source>
        <dbReference type="ARBA" id="ARBA00023303"/>
    </source>
</evidence>
<dbReference type="InterPro" id="IPR001807">
    <property type="entry name" value="ClC"/>
</dbReference>
<keyword evidence="2" id="KW-0813">Transport</keyword>
<dbReference type="InterPro" id="IPR046342">
    <property type="entry name" value="CBS_dom_sf"/>
</dbReference>
<evidence type="ECO:0000313" key="11">
    <source>
        <dbReference type="EMBL" id="MEL1244273.1"/>
    </source>
</evidence>
<evidence type="ECO:0000313" key="12">
    <source>
        <dbReference type="Proteomes" id="UP001464555"/>
    </source>
</evidence>
<reference evidence="11 12" key="1">
    <citation type="submission" date="2024-04" db="EMBL/GenBank/DDBJ databases">
        <title>Flavobacterium sp. DGU11 16S ribosomal RNA gene Genome sequencing and assembly.</title>
        <authorList>
            <person name="Park S."/>
        </authorList>
    </citation>
    <scope>NUCLEOTIDE SEQUENCE [LARGE SCALE GENOMIC DNA]</scope>
    <source>
        <strain evidence="11 12">DGU11</strain>
    </source>
</reference>
<dbReference type="InterPro" id="IPR014743">
    <property type="entry name" value="Cl-channel_core"/>
</dbReference>
<dbReference type="Gene3D" id="1.10.3080.10">
    <property type="entry name" value="Clc chloride channel"/>
    <property type="match status" value="1"/>
</dbReference>
<sequence>MPTRSVAKARLFLRHQLSRLEALLFLLKGLLSERHFIYLSCVLVAVSTAFAVIILKSFAHNVFLFATYVNGYLKLPYINSILPIVGILLTVLVIKKILDNKIEKGSSRILYAVAKKGGIMPRKQMYAQIITSSLTVGLGGSAGLESPITITGAAFGSNFAKKYKLSQKDRILLLACGVAAGIGAAFNAPIAGVLFAIEVVLTDVTITAFIPIIISAASGALISTIMLNEEVLLSFKQQQVFNYHNIPYYILLGILAGFVSLYHARTFQKIEAHFGRLKISGYRKALYGAIPLALLIFLFPTLFGEGYETIKTLSNASPEILLDNTLLEEFKNNGWVLLLFAGITMLLKAYATGLTLASGGNGGNFAPSLFVGSYLGFFVGKFLSLIGIDNIPIGNFTIVGMAGILSGLFHAPLTAIFLIGEITGGYNLMVPLMIVSSISFAVSKQFEKHSMDVKHLAAKGQVFTTDKDKNILSGIDILEVIDTEMKTLQPTQKPEDLIGLLSTTTQSVFAVINEKNRLQGIIDFNKSRHIVFNPFQIKYSTLEEMMTAPKEVVLLDDSMEMIMDKFEATHSDYLPVLKNDRYFGFIYKNKVLEAYRAKLKEMIIE</sequence>
<feature type="transmembrane region" description="Helical" evidence="10">
    <location>
        <begin position="369"/>
        <end position="388"/>
    </location>
</feature>
<keyword evidence="4 10" id="KW-1133">Transmembrane helix</keyword>
<feature type="transmembrane region" description="Helical" evidence="10">
    <location>
        <begin position="75"/>
        <end position="94"/>
    </location>
</feature>
<dbReference type="SUPFAM" id="SSF54631">
    <property type="entry name" value="CBS-domain pair"/>
    <property type="match status" value="1"/>
</dbReference>
<dbReference type="Gene3D" id="3.10.580.10">
    <property type="entry name" value="CBS-domain"/>
    <property type="match status" value="1"/>
</dbReference>
<protein>
    <submittedName>
        <fullName evidence="11">Chloride channel protein</fullName>
    </submittedName>
</protein>
<evidence type="ECO:0000256" key="7">
    <source>
        <dbReference type="ARBA" id="ARBA00023173"/>
    </source>
</evidence>
<evidence type="ECO:0000256" key="4">
    <source>
        <dbReference type="ARBA" id="ARBA00022989"/>
    </source>
</evidence>
<keyword evidence="3 10" id="KW-0812">Transmembrane</keyword>
<proteinExistence type="predicted"/>
<dbReference type="PANTHER" id="PTHR43427">
    <property type="entry name" value="CHLORIDE CHANNEL PROTEIN CLC-E"/>
    <property type="match status" value="1"/>
</dbReference>
<keyword evidence="8" id="KW-0868">Chloride</keyword>
<dbReference type="EMBL" id="JBBYHR010000004">
    <property type="protein sequence ID" value="MEL1244273.1"/>
    <property type="molecule type" value="Genomic_DNA"/>
</dbReference>
<organism evidence="11 12">
    <name type="scientific">Flavobacterium arundinis</name>
    <dbReference type="NCBI Taxonomy" id="3139143"/>
    <lineage>
        <taxon>Bacteria</taxon>
        <taxon>Pseudomonadati</taxon>
        <taxon>Bacteroidota</taxon>
        <taxon>Flavobacteriia</taxon>
        <taxon>Flavobacteriales</taxon>
        <taxon>Flavobacteriaceae</taxon>
        <taxon>Flavobacterium</taxon>
    </lineage>
</organism>
<gene>
    <name evidence="11" type="ORF">AAEO56_08390</name>
</gene>
<accession>A0ABU9HVS5</accession>
<dbReference type="CDD" id="cd00400">
    <property type="entry name" value="Voltage_gated_ClC"/>
    <property type="match status" value="1"/>
</dbReference>
<dbReference type="PANTHER" id="PTHR43427:SF6">
    <property type="entry name" value="CHLORIDE CHANNEL PROTEIN CLC-E"/>
    <property type="match status" value="1"/>
</dbReference>
<feature type="transmembrane region" description="Helical" evidence="10">
    <location>
        <begin position="125"/>
        <end position="144"/>
    </location>
</feature>
<keyword evidence="6 10" id="KW-0472">Membrane</keyword>
<evidence type="ECO:0000256" key="1">
    <source>
        <dbReference type="ARBA" id="ARBA00004141"/>
    </source>
</evidence>
<feature type="transmembrane region" description="Helical" evidence="10">
    <location>
        <begin position="285"/>
        <end position="303"/>
    </location>
</feature>
<keyword evidence="12" id="KW-1185">Reference proteome</keyword>
<evidence type="ECO:0000256" key="6">
    <source>
        <dbReference type="ARBA" id="ARBA00023136"/>
    </source>
</evidence>
<keyword evidence="5" id="KW-0406">Ion transport</keyword>
<feature type="transmembrane region" description="Helical" evidence="10">
    <location>
        <begin position="171"/>
        <end position="197"/>
    </location>
</feature>
<feature type="transmembrane region" description="Helical" evidence="10">
    <location>
        <begin position="204"/>
        <end position="226"/>
    </location>
</feature>
<dbReference type="RefSeq" id="WP_341696591.1">
    <property type="nucleotide sequence ID" value="NZ_JBBYHR010000004.1"/>
</dbReference>
<feature type="transmembrane region" description="Helical" evidence="10">
    <location>
        <begin position="246"/>
        <end position="264"/>
    </location>
</feature>
<dbReference type="Pfam" id="PF00654">
    <property type="entry name" value="Voltage_CLC"/>
    <property type="match status" value="1"/>
</dbReference>
<keyword evidence="7" id="KW-0869">Chloride channel</keyword>
<name>A0ABU9HVS5_9FLAO</name>
<dbReference type="SUPFAM" id="SSF81340">
    <property type="entry name" value="Clc chloride channel"/>
    <property type="match status" value="1"/>
</dbReference>
<comment type="caution">
    <text evidence="11">The sequence shown here is derived from an EMBL/GenBank/DDBJ whole genome shotgun (WGS) entry which is preliminary data.</text>
</comment>
<dbReference type="PRINTS" id="PR00762">
    <property type="entry name" value="CLCHANNEL"/>
</dbReference>
<evidence type="ECO:0000256" key="2">
    <source>
        <dbReference type="ARBA" id="ARBA00022448"/>
    </source>
</evidence>
<comment type="subcellular location">
    <subcellularLocation>
        <location evidence="1">Membrane</location>
        <topology evidence="1">Multi-pass membrane protein</topology>
    </subcellularLocation>
</comment>
<feature type="transmembrane region" description="Helical" evidence="10">
    <location>
        <begin position="36"/>
        <end position="55"/>
    </location>
</feature>
<dbReference type="Proteomes" id="UP001464555">
    <property type="component" value="Unassembled WGS sequence"/>
</dbReference>
<feature type="transmembrane region" description="Helical" evidence="10">
    <location>
        <begin position="394"/>
        <end position="419"/>
    </location>
</feature>
<evidence type="ECO:0000256" key="3">
    <source>
        <dbReference type="ARBA" id="ARBA00022692"/>
    </source>
</evidence>
<evidence type="ECO:0000256" key="5">
    <source>
        <dbReference type="ARBA" id="ARBA00023065"/>
    </source>
</evidence>
<dbReference type="InterPro" id="IPR050368">
    <property type="entry name" value="ClC-type_chloride_channel"/>
</dbReference>
<feature type="transmembrane region" description="Helical" evidence="10">
    <location>
        <begin position="335"/>
        <end position="357"/>
    </location>
</feature>
<evidence type="ECO:0000256" key="8">
    <source>
        <dbReference type="ARBA" id="ARBA00023214"/>
    </source>
</evidence>
<evidence type="ECO:0000256" key="10">
    <source>
        <dbReference type="SAM" id="Phobius"/>
    </source>
</evidence>